<dbReference type="NCBIfam" id="TIGR00229">
    <property type="entry name" value="sensory_box"/>
    <property type="match status" value="2"/>
</dbReference>
<sequence length="1075" mass="118192">MATNGSPTRRHASPCLPPSSSRLTPLPSIEIDSCPRISDVALPSNRVAPKGHGTGTKSMPSSDADGTRYSGCFDLAGALSIAAASVPQTLSPSCSILDSHVQDLPGCLGQCSRRSRGSRGSTSQRSSNSQCEPSVSRNMQQIRPPMVTFAARAEVNDLDSEVEDETEMSQALLGQVQFPSVWRIAKPLLVSCYIPLLLGLMTVAVATVHLMHHTPVSSYLLVYMGVLLLIFLWLFTAVVYHVGGLLRLAGDHLCLDEDAVCTDARVLYLLQRVHEGTMQATLYHRSMEASSNPLSFLRDNLRIWRNEKDGYLVTDKTGVMLWVNEAVCTYYGYSQSELINQNVRMLMPMVYAQHHDSFMQNYLDTGVHNVMMKERAVPALRKDGTLGLIQITVEDVIDPMDSWNHVFVGQMRFQAEDVDVNKFQSVITSGVMLMAEATSKLFANKIESVVVMTAQGIIEYVNHATVRTFGWQSEELVGQNVNVLMPERFASQHDQLLQQYQEKAKKAEEAGHTVRSSIVGAGRDVMAMHRDGTHMRMFLMVTRLDQESGKAAECLFLGVLTHVVHGESSPASSLLSLPKGKGRLTHAGAFSAAPMKPFRRGSIMTGATSEPPMSKGGKLGKEKKPSFLEFHGAGAGSHPSHLDFEHTATSESLGKATVEHPPMRRVADWILGPYSSGAPPAHRAVTPNSLPRGCVSMHALSRSLGREPSRDPPGSISRDRLTVEKATCSENFYGSRAPSPQILGHASASGHASTFFGQDTSAPAPWYQMERVIWQRCTAIVFDICGQSYDTHECVANYETCLNILEAACIEHKAHLHCLVGDRAILSLNTPRLLNSAHRMCAARLLLQVMSNWKALPTVATCKLLGAAMTQRVHCSAWKGHNLLLGDSVDTCLAILRVADQVCTTDVLIDSGLYDELQYSFHCRIVNILALHPKSAAERLVSVYELQAEKVFKHDEWMYQVSACDTSDPLEEWREIWRHLGESRGTKTSKTARKEPKEPKYDLALQGLAQWLQRCPDDTAAIMLQSAINMGLQGAEMHSPLLLAGKLPFRMQYYVPAAGPVESGSSEACQRREGE</sequence>
<dbReference type="Pfam" id="PF00989">
    <property type="entry name" value="PAS"/>
    <property type="match status" value="2"/>
</dbReference>
<keyword evidence="2" id="KW-0812">Transmembrane</keyword>
<dbReference type="GO" id="GO:0006355">
    <property type="term" value="P:regulation of DNA-templated transcription"/>
    <property type="evidence" value="ECO:0007669"/>
    <property type="project" value="InterPro"/>
</dbReference>
<evidence type="ECO:0000256" key="1">
    <source>
        <dbReference type="SAM" id="MobiDB-lite"/>
    </source>
</evidence>
<evidence type="ECO:0000313" key="4">
    <source>
        <dbReference type="EMBL" id="CAE0822377.1"/>
    </source>
</evidence>
<dbReference type="InterPro" id="IPR052994">
    <property type="entry name" value="Tiny_macrocysts_regulators"/>
</dbReference>
<dbReference type="EMBL" id="HBJA01096997">
    <property type="protein sequence ID" value="CAE0822377.1"/>
    <property type="molecule type" value="Transcribed_RNA"/>
</dbReference>
<dbReference type="PROSITE" id="PS50112">
    <property type="entry name" value="PAS"/>
    <property type="match status" value="2"/>
</dbReference>
<dbReference type="CDD" id="cd00130">
    <property type="entry name" value="PAS"/>
    <property type="match status" value="2"/>
</dbReference>
<feature type="region of interest" description="Disordered" evidence="1">
    <location>
        <begin position="42"/>
        <end position="64"/>
    </location>
</feature>
<name>A0A7S4G1N3_9EUGL</name>
<accession>A0A7S4G1N3</accession>
<dbReference type="InterPro" id="IPR000014">
    <property type="entry name" value="PAS"/>
</dbReference>
<dbReference type="SUPFAM" id="SSF55785">
    <property type="entry name" value="PYP-like sensor domain (PAS domain)"/>
    <property type="match status" value="2"/>
</dbReference>
<feature type="region of interest" description="Disordered" evidence="1">
    <location>
        <begin position="1"/>
        <end position="28"/>
    </location>
</feature>
<dbReference type="SMART" id="SM00091">
    <property type="entry name" value="PAS"/>
    <property type="match status" value="2"/>
</dbReference>
<dbReference type="PANTHER" id="PTHR31600">
    <property type="entry name" value="TINY MACROCYSTS PROTEIN B-RELATED"/>
    <property type="match status" value="1"/>
</dbReference>
<proteinExistence type="predicted"/>
<evidence type="ECO:0000256" key="2">
    <source>
        <dbReference type="SAM" id="Phobius"/>
    </source>
</evidence>
<dbReference type="InterPro" id="IPR035965">
    <property type="entry name" value="PAS-like_dom_sf"/>
</dbReference>
<gene>
    <name evidence="4" type="ORF">EGYM00163_LOCUS33578</name>
</gene>
<keyword evidence="2" id="KW-0472">Membrane</keyword>
<feature type="compositionally biased region" description="Low complexity" evidence="1">
    <location>
        <begin position="18"/>
        <end position="28"/>
    </location>
</feature>
<organism evidence="4">
    <name type="scientific">Eutreptiella gymnastica</name>
    <dbReference type="NCBI Taxonomy" id="73025"/>
    <lineage>
        <taxon>Eukaryota</taxon>
        <taxon>Discoba</taxon>
        <taxon>Euglenozoa</taxon>
        <taxon>Euglenida</taxon>
        <taxon>Spirocuta</taxon>
        <taxon>Euglenophyceae</taxon>
        <taxon>Eutreptiales</taxon>
        <taxon>Eutreptiaceae</taxon>
        <taxon>Eutreptiella</taxon>
    </lineage>
</organism>
<feature type="domain" description="PAS" evidence="3">
    <location>
        <begin position="309"/>
        <end position="374"/>
    </location>
</feature>
<dbReference type="PANTHER" id="PTHR31600:SF2">
    <property type="entry name" value="GAMETE ENRICHED GENE 10 PROTEIN-RELATED"/>
    <property type="match status" value="1"/>
</dbReference>
<dbReference type="InterPro" id="IPR013767">
    <property type="entry name" value="PAS_fold"/>
</dbReference>
<reference evidence="4" key="1">
    <citation type="submission" date="2021-01" db="EMBL/GenBank/DDBJ databases">
        <authorList>
            <person name="Corre E."/>
            <person name="Pelletier E."/>
            <person name="Niang G."/>
            <person name="Scheremetjew M."/>
            <person name="Finn R."/>
            <person name="Kale V."/>
            <person name="Holt S."/>
            <person name="Cochrane G."/>
            <person name="Meng A."/>
            <person name="Brown T."/>
            <person name="Cohen L."/>
        </authorList>
    </citation>
    <scope>NUCLEOTIDE SEQUENCE</scope>
    <source>
        <strain evidence="4">CCMP1594</strain>
    </source>
</reference>
<feature type="transmembrane region" description="Helical" evidence="2">
    <location>
        <begin position="220"/>
        <end position="243"/>
    </location>
</feature>
<feature type="compositionally biased region" description="Low complexity" evidence="1">
    <location>
        <begin position="118"/>
        <end position="130"/>
    </location>
</feature>
<feature type="transmembrane region" description="Helical" evidence="2">
    <location>
        <begin position="188"/>
        <end position="208"/>
    </location>
</feature>
<dbReference type="Gene3D" id="3.30.450.20">
    <property type="entry name" value="PAS domain"/>
    <property type="match status" value="2"/>
</dbReference>
<feature type="region of interest" description="Disordered" evidence="1">
    <location>
        <begin position="112"/>
        <end position="137"/>
    </location>
</feature>
<feature type="domain" description="PAS" evidence="3">
    <location>
        <begin position="434"/>
        <end position="504"/>
    </location>
</feature>
<keyword evidence="2" id="KW-1133">Transmembrane helix</keyword>
<evidence type="ECO:0000259" key="3">
    <source>
        <dbReference type="PROSITE" id="PS50112"/>
    </source>
</evidence>
<dbReference type="AlphaFoldDB" id="A0A7S4G1N3"/>
<protein>
    <recommendedName>
        <fullName evidence="3">PAS domain-containing protein</fullName>
    </recommendedName>
</protein>